<dbReference type="KEGG" id="meiy:MIN45_P0496"/>
<gene>
    <name evidence="1" type="ORF">MIN45_P0496</name>
</gene>
<evidence type="ECO:0000313" key="2">
    <source>
        <dbReference type="Proteomes" id="UP001321450"/>
    </source>
</evidence>
<dbReference type="AlphaFoldDB" id="A0AAU9C4P7"/>
<accession>A0AAU9C4P7</accession>
<evidence type="ECO:0008006" key="3">
    <source>
        <dbReference type="Google" id="ProtNLM"/>
    </source>
</evidence>
<dbReference type="PANTHER" id="PTHR33986">
    <property type="entry name" value="OS02G0535700 PROTEIN"/>
    <property type="match status" value="1"/>
</dbReference>
<reference evidence="2" key="1">
    <citation type="journal article" date="2024" name="Int. J. Syst. Evol. Microbiol.">
        <title>Methylomarinovum tepidoasis sp. nov., a moderately thermophilic methanotroph of the family Methylothermaceae isolated from a deep-sea hydrothermal field.</title>
        <authorList>
            <person name="Hirayama H."/>
            <person name="Takaki Y."/>
            <person name="Abe M."/>
            <person name="Miyazaki M."/>
            <person name="Uematsu K."/>
            <person name="Matsui Y."/>
            <person name="Takai K."/>
        </authorList>
    </citation>
    <scope>NUCLEOTIDE SEQUENCE [LARGE SCALE GENOMIC DNA]</scope>
    <source>
        <strain evidence="2">IN45</strain>
    </source>
</reference>
<dbReference type="Pfam" id="PF06258">
    <property type="entry name" value="Mito_fiss_Elm1"/>
    <property type="match status" value="1"/>
</dbReference>
<dbReference type="InterPro" id="IPR009367">
    <property type="entry name" value="Elm1-like"/>
</dbReference>
<name>A0AAU9C4P7_9GAMM</name>
<protein>
    <recommendedName>
        <fullName evidence="3">Nucleoside-diphosphate sugar epimerase</fullName>
    </recommendedName>
</protein>
<evidence type="ECO:0000313" key="1">
    <source>
        <dbReference type="EMBL" id="BCX88129.1"/>
    </source>
</evidence>
<sequence>MRRQSQSAATVAPRVWVLLNHRAGENNQILALAEALGWPFEVKRFTYRRGVPYLLLGASLAAIDRLRSDPLTPPWPDLIVSASARNEAICRWIQREAARDGHRVRLVHIGRPFNRLDRFDLVITTPQYRLPRRPNVLHNSTTLHRVMPQRLAGEAARWQDRLAHLPGPKVAVLIGGSSGPYVMDAAAARELARQAQALAASKGGSLLVTTSARTRRGVLEAFLENVEVPVYAYQWRRDDPDNPYFAYLALADEIVVTCDSLSMLTEACATGKPVHLFDLEAVRRPLWDWHPQRLRAALYRWAMDWLPKRLTRDLSLVHRQLVIEGRLVWLGETARPVTPLNPPSLTDIERATRRVRALFREQPRIQPLLNAAFS</sequence>
<dbReference type="PANTHER" id="PTHR33986:SF15">
    <property type="entry name" value="MITOCHONDRIAL FISSION PROTEIN ELM1"/>
    <property type="match status" value="1"/>
</dbReference>
<dbReference type="EMBL" id="AP024718">
    <property type="protein sequence ID" value="BCX88129.1"/>
    <property type="molecule type" value="Genomic_DNA"/>
</dbReference>
<keyword evidence="2" id="KW-1185">Reference proteome</keyword>
<proteinExistence type="predicted"/>
<organism evidence="1 2">
    <name type="scientific">Methylomarinovum tepidoasis</name>
    <dbReference type="NCBI Taxonomy" id="2840183"/>
    <lineage>
        <taxon>Bacteria</taxon>
        <taxon>Pseudomonadati</taxon>
        <taxon>Pseudomonadota</taxon>
        <taxon>Gammaproteobacteria</taxon>
        <taxon>Methylococcales</taxon>
        <taxon>Methylothermaceae</taxon>
        <taxon>Methylomarinovum</taxon>
    </lineage>
</organism>
<dbReference type="Proteomes" id="UP001321450">
    <property type="component" value="Chromosome"/>
</dbReference>